<organism evidence="2 3">
    <name type="scientific">Piedraia hortae CBS 480.64</name>
    <dbReference type="NCBI Taxonomy" id="1314780"/>
    <lineage>
        <taxon>Eukaryota</taxon>
        <taxon>Fungi</taxon>
        <taxon>Dikarya</taxon>
        <taxon>Ascomycota</taxon>
        <taxon>Pezizomycotina</taxon>
        <taxon>Dothideomycetes</taxon>
        <taxon>Dothideomycetidae</taxon>
        <taxon>Capnodiales</taxon>
        <taxon>Piedraiaceae</taxon>
        <taxon>Piedraia</taxon>
    </lineage>
</organism>
<reference evidence="2" key="1">
    <citation type="journal article" date="2020" name="Stud. Mycol.">
        <title>101 Dothideomycetes genomes: a test case for predicting lifestyles and emergence of pathogens.</title>
        <authorList>
            <person name="Haridas S."/>
            <person name="Albert R."/>
            <person name="Binder M."/>
            <person name="Bloem J."/>
            <person name="Labutti K."/>
            <person name="Salamov A."/>
            <person name="Andreopoulos B."/>
            <person name="Baker S."/>
            <person name="Barry K."/>
            <person name="Bills G."/>
            <person name="Bluhm B."/>
            <person name="Cannon C."/>
            <person name="Castanera R."/>
            <person name="Culley D."/>
            <person name="Daum C."/>
            <person name="Ezra D."/>
            <person name="Gonzalez J."/>
            <person name="Henrissat B."/>
            <person name="Kuo A."/>
            <person name="Liang C."/>
            <person name="Lipzen A."/>
            <person name="Lutzoni F."/>
            <person name="Magnuson J."/>
            <person name="Mondo S."/>
            <person name="Nolan M."/>
            <person name="Ohm R."/>
            <person name="Pangilinan J."/>
            <person name="Park H.-J."/>
            <person name="Ramirez L."/>
            <person name="Alfaro M."/>
            <person name="Sun H."/>
            <person name="Tritt A."/>
            <person name="Yoshinaga Y."/>
            <person name="Zwiers L.-H."/>
            <person name="Turgeon B."/>
            <person name="Goodwin S."/>
            <person name="Spatafora J."/>
            <person name="Crous P."/>
            <person name="Grigoriev I."/>
        </authorList>
    </citation>
    <scope>NUCLEOTIDE SEQUENCE</scope>
    <source>
        <strain evidence="2">CBS 480.64</strain>
    </source>
</reference>
<name>A0A6A7BYT3_9PEZI</name>
<dbReference type="Proteomes" id="UP000799421">
    <property type="component" value="Unassembled WGS sequence"/>
</dbReference>
<accession>A0A6A7BYT3</accession>
<protein>
    <submittedName>
        <fullName evidence="2">Uncharacterized protein</fullName>
    </submittedName>
</protein>
<feature type="compositionally biased region" description="Polar residues" evidence="1">
    <location>
        <begin position="60"/>
        <end position="78"/>
    </location>
</feature>
<proteinExistence type="predicted"/>
<keyword evidence="3" id="KW-1185">Reference proteome</keyword>
<dbReference type="EMBL" id="MU005984">
    <property type="protein sequence ID" value="KAF2860147.1"/>
    <property type="molecule type" value="Genomic_DNA"/>
</dbReference>
<evidence type="ECO:0000313" key="2">
    <source>
        <dbReference type="EMBL" id="KAF2860147.1"/>
    </source>
</evidence>
<feature type="compositionally biased region" description="Polar residues" evidence="1">
    <location>
        <begin position="98"/>
        <end position="113"/>
    </location>
</feature>
<evidence type="ECO:0000256" key="1">
    <source>
        <dbReference type="SAM" id="MobiDB-lite"/>
    </source>
</evidence>
<gene>
    <name evidence="2" type="ORF">K470DRAFT_74841</name>
</gene>
<feature type="region of interest" description="Disordered" evidence="1">
    <location>
        <begin position="42"/>
        <end position="121"/>
    </location>
</feature>
<dbReference type="AlphaFoldDB" id="A0A6A7BYT3"/>
<sequence length="121" mass="13656">MVYQLQGSSPLRPTHGFTCMRDVKSDETRVLIYMRMTPLCIRWPSAHKPSQAQSKRRTKQTNSSASEQTKSLSSNSNKRYNKPIEPSTKLQPKEPYNPTLSPNSATPKPSLSPTHPKPPLH</sequence>
<evidence type="ECO:0000313" key="3">
    <source>
        <dbReference type="Proteomes" id="UP000799421"/>
    </source>
</evidence>